<feature type="region of interest" description="Disordered" evidence="1">
    <location>
        <begin position="125"/>
        <end position="144"/>
    </location>
</feature>
<feature type="compositionally biased region" description="Basic and acidic residues" evidence="1">
    <location>
        <begin position="128"/>
        <end position="137"/>
    </location>
</feature>
<proteinExistence type="predicted"/>
<dbReference type="AlphaFoldDB" id="A0AAN8EYC3"/>
<accession>A0AAN8EYC3</accession>
<comment type="caution">
    <text evidence="2">The sequence shown here is derived from an EMBL/GenBank/DDBJ whole genome shotgun (WGS) entry which is preliminary data.</text>
</comment>
<evidence type="ECO:0000313" key="3">
    <source>
        <dbReference type="Proteomes" id="UP001331761"/>
    </source>
</evidence>
<organism evidence="2 3">
    <name type="scientific">Trichostrongylus colubriformis</name>
    <name type="common">Black scour worm</name>
    <dbReference type="NCBI Taxonomy" id="6319"/>
    <lineage>
        <taxon>Eukaryota</taxon>
        <taxon>Metazoa</taxon>
        <taxon>Ecdysozoa</taxon>
        <taxon>Nematoda</taxon>
        <taxon>Chromadorea</taxon>
        <taxon>Rhabditida</taxon>
        <taxon>Rhabditina</taxon>
        <taxon>Rhabditomorpha</taxon>
        <taxon>Strongyloidea</taxon>
        <taxon>Trichostrongylidae</taxon>
        <taxon>Trichostrongylus</taxon>
    </lineage>
</organism>
<dbReference type="Proteomes" id="UP001331761">
    <property type="component" value="Unassembled WGS sequence"/>
</dbReference>
<gene>
    <name evidence="2" type="ORF">GCK32_022892</name>
</gene>
<reference evidence="2 3" key="1">
    <citation type="submission" date="2019-10" db="EMBL/GenBank/DDBJ databases">
        <title>Assembly and Annotation for the nematode Trichostrongylus colubriformis.</title>
        <authorList>
            <person name="Martin J."/>
        </authorList>
    </citation>
    <scope>NUCLEOTIDE SEQUENCE [LARGE SCALE GENOMIC DNA]</scope>
    <source>
        <strain evidence="2">G859</strain>
        <tissue evidence="2">Whole worm</tissue>
    </source>
</reference>
<name>A0AAN8EYC3_TRICO</name>
<dbReference type="EMBL" id="WIXE01020134">
    <property type="protein sequence ID" value="KAK5969465.1"/>
    <property type="molecule type" value="Genomic_DNA"/>
</dbReference>
<evidence type="ECO:0000313" key="2">
    <source>
        <dbReference type="EMBL" id="KAK5969465.1"/>
    </source>
</evidence>
<protein>
    <submittedName>
        <fullName evidence="2">Uncharacterized protein</fullName>
    </submittedName>
</protein>
<sequence length="166" mass="18586">MSASGFVKGQITKAANALRAKTELVDRDFLNGAIHEVKVGEDPHLLQTKVYIQENAISIEHLMKTLNDKWKRAESYTDTIADDKERYAFLNEFSDHWETIGCDDLLMKGELLLSSLETTIATTNKNSSNEKEVESMKQHSPVVSSDHAVQLPKLELPDFGADMSAF</sequence>
<evidence type="ECO:0000256" key="1">
    <source>
        <dbReference type="SAM" id="MobiDB-lite"/>
    </source>
</evidence>
<keyword evidence="3" id="KW-1185">Reference proteome</keyword>